<name>A0ABU8WSE8_9BURK</name>
<reference evidence="1 2" key="1">
    <citation type="submission" date="2024-03" db="EMBL/GenBank/DDBJ databases">
        <title>Novel species of the genus Variovorax.</title>
        <authorList>
            <person name="Liu Q."/>
            <person name="Xin Y.-H."/>
        </authorList>
    </citation>
    <scope>NUCLEOTIDE SEQUENCE [LARGE SCALE GENOMIC DNA]</scope>
    <source>
        <strain evidence="1 2">KACC 18900</strain>
    </source>
</reference>
<comment type="caution">
    <text evidence="1">The sequence shown here is derived from an EMBL/GenBank/DDBJ whole genome shotgun (WGS) entry which is preliminary data.</text>
</comment>
<accession>A0ABU8WSE8</accession>
<dbReference type="Proteomes" id="UP001385892">
    <property type="component" value="Unassembled WGS sequence"/>
</dbReference>
<dbReference type="RefSeq" id="WP_340344894.1">
    <property type="nucleotide sequence ID" value="NZ_JBBKZT010000012.1"/>
</dbReference>
<gene>
    <name evidence="1" type="ORF">WKW82_24200</name>
</gene>
<protein>
    <submittedName>
        <fullName evidence="1">Uncharacterized protein</fullName>
    </submittedName>
</protein>
<sequence>MTAKYYNPDKSPVASEWLALSESERIRLVQRYHTSARINMPNAKAHAAFHAIVENQIAMGFGPSCHAVERLQVEGLSRHEAIHAIGSIVARHAYELLNAKHADSDAAQRHLHEAIDALTARTWRASGNGGGDDG</sequence>
<keyword evidence="2" id="KW-1185">Reference proteome</keyword>
<organism evidence="1 2">
    <name type="scientific">Variovorax rhizosphaerae</name>
    <dbReference type="NCBI Taxonomy" id="1836200"/>
    <lineage>
        <taxon>Bacteria</taxon>
        <taxon>Pseudomonadati</taxon>
        <taxon>Pseudomonadota</taxon>
        <taxon>Betaproteobacteria</taxon>
        <taxon>Burkholderiales</taxon>
        <taxon>Comamonadaceae</taxon>
        <taxon>Variovorax</taxon>
    </lineage>
</organism>
<evidence type="ECO:0000313" key="1">
    <source>
        <dbReference type="EMBL" id="MEJ8849770.1"/>
    </source>
</evidence>
<dbReference type="EMBL" id="JBBKZT010000012">
    <property type="protein sequence ID" value="MEJ8849770.1"/>
    <property type="molecule type" value="Genomic_DNA"/>
</dbReference>
<proteinExistence type="predicted"/>
<evidence type="ECO:0000313" key="2">
    <source>
        <dbReference type="Proteomes" id="UP001385892"/>
    </source>
</evidence>